<evidence type="ECO:0000313" key="2">
    <source>
        <dbReference type="Proteomes" id="UP001151532"/>
    </source>
</evidence>
<dbReference type="OrthoDB" id="900224at2759"/>
<evidence type="ECO:0000313" key="1">
    <source>
        <dbReference type="EMBL" id="KAJ6766382.1"/>
    </source>
</evidence>
<dbReference type="PANTHER" id="PTHR33384">
    <property type="entry name" value="EXPRESSED PROTEIN"/>
    <property type="match status" value="1"/>
</dbReference>
<dbReference type="Proteomes" id="UP001151532">
    <property type="component" value="Chromosome 4"/>
</dbReference>
<accession>A0A9Q0WFM8</accession>
<reference evidence="1" key="2">
    <citation type="journal article" date="2023" name="Int. J. Mol. Sci.">
        <title>De Novo Assembly and Annotation of 11 Diverse Shrub Willow (Salix) Genomes Reveals Novel Gene Organization in Sex-Linked Regions.</title>
        <authorList>
            <person name="Hyden B."/>
            <person name="Feng K."/>
            <person name="Yates T.B."/>
            <person name="Jawdy S."/>
            <person name="Cereghino C."/>
            <person name="Smart L.B."/>
            <person name="Muchero W."/>
        </authorList>
    </citation>
    <scope>NUCLEOTIDE SEQUENCE</scope>
    <source>
        <tissue evidence="1">Shoot tip</tissue>
    </source>
</reference>
<proteinExistence type="predicted"/>
<sequence length="86" mass="9374">MMNQVSLQQNAITFCDERKGLVSIPDSKGPVVCPKPRRVGILANNPIRPLRWPVSHQAEVGDLKAGAELLDFILMKGGLEPDHSAT</sequence>
<gene>
    <name evidence="1" type="ORF">OIU79_022356</name>
</gene>
<dbReference type="AlphaFoldDB" id="A0A9Q0WFM8"/>
<name>A0A9Q0WFM8_SALPP</name>
<reference evidence="1" key="1">
    <citation type="submission" date="2022-11" db="EMBL/GenBank/DDBJ databases">
        <authorList>
            <person name="Hyden B.L."/>
            <person name="Feng K."/>
            <person name="Yates T."/>
            <person name="Jawdy S."/>
            <person name="Smart L.B."/>
            <person name="Muchero W."/>
        </authorList>
    </citation>
    <scope>NUCLEOTIDE SEQUENCE</scope>
    <source>
        <tissue evidence="1">Shoot tip</tissue>
    </source>
</reference>
<organism evidence="1 2">
    <name type="scientific">Salix purpurea</name>
    <name type="common">Purple osier willow</name>
    <dbReference type="NCBI Taxonomy" id="77065"/>
    <lineage>
        <taxon>Eukaryota</taxon>
        <taxon>Viridiplantae</taxon>
        <taxon>Streptophyta</taxon>
        <taxon>Embryophyta</taxon>
        <taxon>Tracheophyta</taxon>
        <taxon>Spermatophyta</taxon>
        <taxon>Magnoliopsida</taxon>
        <taxon>eudicotyledons</taxon>
        <taxon>Gunneridae</taxon>
        <taxon>Pentapetalae</taxon>
        <taxon>rosids</taxon>
        <taxon>fabids</taxon>
        <taxon>Malpighiales</taxon>
        <taxon>Salicaceae</taxon>
        <taxon>Saliceae</taxon>
        <taxon>Salix</taxon>
    </lineage>
</organism>
<dbReference type="PANTHER" id="PTHR33384:SF52">
    <property type="entry name" value="DUF3741 DOMAIN-CONTAINING PROTEIN"/>
    <property type="match status" value="1"/>
</dbReference>
<protein>
    <submittedName>
        <fullName evidence="1">Uncharacterized protein</fullName>
    </submittedName>
</protein>
<comment type="caution">
    <text evidence="1">The sequence shown here is derived from an EMBL/GenBank/DDBJ whole genome shotgun (WGS) entry which is preliminary data.</text>
</comment>
<keyword evidence="2" id="KW-1185">Reference proteome</keyword>
<dbReference type="EMBL" id="JAPFFK010000004">
    <property type="protein sequence ID" value="KAJ6766382.1"/>
    <property type="molecule type" value="Genomic_DNA"/>
</dbReference>